<name>A0A2N0H521_9SPHN</name>
<comment type="caution">
    <text evidence="2">The sequence shown here is derived from an EMBL/GenBank/DDBJ whole genome shotgun (WGS) entry which is preliminary data.</text>
</comment>
<evidence type="ECO:0000313" key="2">
    <source>
        <dbReference type="EMBL" id="PKB14014.1"/>
    </source>
</evidence>
<sequence length="179" mass="19485">MPGPRHAVLTGAPGAGKTTLLDAAAAAGLATSPEVARRILQRPGGMALREQDPLAFAEAMAEAHAREYERYAGRPGPVLFDRGFPDVVGFLDVSGLSVPRSVDRICRDLRYDGPILRAPAWADIYVQDAERIQDWQGAVASDEAVTAAWRRYGYRVTPLPLMPVEQRLAFVLERLHPAA</sequence>
<dbReference type="RefSeq" id="WP_100868142.1">
    <property type="nucleotide sequence ID" value="NZ_PHUF01000005.1"/>
</dbReference>
<gene>
    <name evidence="2" type="ORF">B0I00_2642</name>
</gene>
<protein>
    <submittedName>
        <fullName evidence="2">Putative ATPase</fullName>
    </submittedName>
</protein>
<dbReference type="InterPro" id="IPR038727">
    <property type="entry name" value="NadR/Ttd14_AAA_dom"/>
</dbReference>
<keyword evidence="3" id="KW-1185">Reference proteome</keyword>
<accession>A0A2N0H521</accession>
<dbReference type="InterPro" id="IPR027417">
    <property type="entry name" value="P-loop_NTPase"/>
</dbReference>
<evidence type="ECO:0000259" key="1">
    <source>
        <dbReference type="Pfam" id="PF13521"/>
    </source>
</evidence>
<dbReference type="Proteomes" id="UP000232587">
    <property type="component" value="Unassembled WGS sequence"/>
</dbReference>
<dbReference type="SUPFAM" id="SSF52540">
    <property type="entry name" value="P-loop containing nucleoside triphosphate hydrolases"/>
    <property type="match status" value="1"/>
</dbReference>
<dbReference type="Gene3D" id="3.40.50.300">
    <property type="entry name" value="P-loop containing nucleotide triphosphate hydrolases"/>
    <property type="match status" value="1"/>
</dbReference>
<organism evidence="2 3">
    <name type="scientific">Novosphingobium kunmingense</name>
    <dbReference type="NCBI Taxonomy" id="1211806"/>
    <lineage>
        <taxon>Bacteria</taxon>
        <taxon>Pseudomonadati</taxon>
        <taxon>Pseudomonadota</taxon>
        <taxon>Alphaproteobacteria</taxon>
        <taxon>Sphingomonadales</taxon>
        <taxon>Sphingomonadaceae</taxon>
        <taxon>Novosphingobium</taxon>
    </lineage>
</organism>
<reference evidence="2 3" key="1">
    <citation type="submission" date="2017-11" db="EMBL/GenBank/DDBJ databases">
        <title>Genomic Encyclopedia of Type Strains, Phase III (KMG-III): the genomes of soil and plant-associated and newly described type strains.</title>
        <authorList>
            <person name="Whitman W."/>
        </authorList>
    </citation>
    <scope>NUCLEOTIDE SEQUENCE [LARGE SCALE GENOMIC DNA]</scope>
    <source>
        <strain evidence="2 3">CGMCC 1.12274</strain>
    </source>
</reference>
<dbReference type="OrthoDB" id="5638848at2"/>
<proteinExistence type="predicted"/>
<feature type="domain" description="NadR/Ttd14 AAA" evidence="1">
    <location>
        <begin position="8"/>
        <end position="167"/>
    </location>
</feature>
<evidence type="ECO:0000313" key="3">
    <source>
        <dbReference type="Proteomes" id="UP000232587"/>
    </source>
</evidence>
<dbReference type="EMBL" id="PHUF01000005">
    <property type="protein sequence ID" value="PKB14014.1"/>
    <property type="molecule type" value="Genomic_DNA"/>
</dbReference>
<dbReference type="AlphaFoldDB" id="A0A2N0H521"/>
<dbReference type="Pfam" id="PF13521">
    <property type="entry name" value="AAA_28"/>
    <property type="match status" value="1"/>
</dbReference>